<evidence type="ECO:0000256" key="1">
    <source>
        <dbReference type="SAM" id="MobiDB-lite"/>
    </source>
</evidence>
<organism evidence="2 3">
    <name type="scientific">Desmophyllum pertusum</name>
    <dbReference type="NCBI Taxonomy" id="174260"/>
    <lineage>
        <taxon>Eukaryota</taxon>
        <taxon>Metazoa</taxon>
        <taxon>Cnidaria</taxon>
        <taxon>Anthozoa</taxon>
        <taxon>Hexacorallia</taxon>
        <taxon>Scleractinia</taxon>
        <taxon>Caryophylliina</taxon>
        <taxon>Caryophylliidae</taxon>
        <taxon>Desmophyllum</taxon>
    </lineage>
</organism>
<accession>A0A9W9YQK6</accession>
<keyword evidence="3" id="KW-1185">Reference proteome</keyword>
<protein>
    <submittedName>
        <fullName evidence="2">Uncharacterized protein</fullName>
    </submittedName>
</protein>
<gene>
    <name evidence="2" type="ORF">OS493_011539</name>
</gene>
<reference evidence="2" key="1">
    <citation type="submission" date="2023-01" db="EMBL/GenBank/DDBJ databases">
        <title>Genome assembly of the deep-sea coral Lophelia pertusa.</title>
        <authorList>
            <person name="Herrera S."/>
            <person name="Cordes E."/>
        </authorList>
    </citation>
    <scope>NUCLEOTIDE SEQUENCE</scope>
    <source>
        <strain evidence="2">USNM1676648</strain>
        <tissue evidence="2">Polyp</tissue>
    </source>
</reference>
<evidence type="ECO:0000313" key="3">
    <source>
        <dbReference type="Proteomes" id="UP001163046"/>
    </source>
</evidence>
<dbReference type="EMBL" id="MU827306">
    <property type="protein sequence ID" value="KAJ7363257.1"/>
    <property type="molecule type" value="Genomic_DNA"/>
</dbReference>
<name>A0A9W9YQK6_9CNID</name>
<dbReference type="AlphaFoldDB" id="A0A9W9YQK6"/>
<evidence type="ECO:0000313" key="2">
    <source>
        <dbReference type="EMBL" id="KAJ7363257.1"/>
    </source>
</evidence>
<feature type="region of interest" description="Disordered" evidence="1">
    <location>
        <begin position="212"/>
        <end position="233"/>
    </location>
</feature>
<feature type="region of interest" description="Disordered" evidence="1">
    <location>
        <begin position="73"/>
        <end position="94"/>
    </location>
</feature>
<dbReference type="Proteomes" id="UP001163046">
    <property type="component" value="Unassembled WGS sequence"/>
</dbReference>
<sequence>MISGRPASSSPVRPVIIVVSLLNALMKYQIIKTSEGNVSATFLNVRKKKESSDLELDVSDASQRGYMASNSEEVAVNGVSEGEKRRTSKKGKQKKCTSCGGLNPNACKRCKGCGADIKVKMFDWQKLEQKKRTHPTQQRKMLEYRANVLNFHHGWHVVVLCLAKHKRGRSLFTYGTPGISLQFIGSKKQKGSRAGRLCISLFKRFTRSSGSETAMDVDENNADNTEGERNVGNSEIEGNAINSVYDNNNEDNMDNNSIDIDAMEMEYNADVENDAQIDDVALDDVYSRVGLGGVWKEGTAAAIGGGGDRATVLEVMHTEADDLEVGGGSGRPAGGGVAGGGSGRPAGGGVPGGGSGRPAGGGVADVGSGRPAGGGVAGGGSGRPAGGGVPGGGSGRPAGGGVPGGGSGRPAGGGVAGGGSGRPAGGGVAGGGSDRPAGGGVAGGGSGRPAGGGVPGGGSGRPAGGGVAGGASATVQQGSHGGVASGGFGRATAGGGVAYVIDNKIKAVGKVDHTRSVLHGHKIESGFVCVELSYVQSRDVAAPVILGDSDENSFLVEGMFFALPVSNLYTLGKLGGDKVVLNRFVP</sequence>
<proteinExistence type="predicted"/>
<feature type="compositionally biased region" description="Gly residues" evidence="1">
    <location>
        <begin position="325"/>
        <end position="469"/>
    </location>
</feature>
<dbReference type="OrthoDB" id="5978082at2759"/>
<feature type="region of interest" description="Disordered" evidence="1">
    <location>
        <begin position="322"/>
        <end position="474"/>
    </location>
</feature>
<comment type="caution">
    <text evidence="2">The sequence shown here is derived from an EMBL/GenBank/DDBJ whole genome shotgun (WGS) entry which is preliminary data.</text>
</comment>